<gene>
    <name evidence="1" type="ORF">CLIB1444_01S05182</name>
</gene>
<sequence>MLKIWSRGISTSRVMSAPKHVGGKSKVKQGFKGNSSAKEKVKKSGMTHLKFKDAVRELKFEKFASKVELPILKSESTNGDVVKYSKTVKSKLEQLGSFKKYQHHEAFEEPISLVSNNLINLKTEFFKNFGKDSNKFILKGEHRVGKSTLLTQIQALSKTQFPQVLYLHFSDVGKIRDGSNDYIFNKRLGLYQQPMFTKRFINDFRIANKEVLKTIKLSKDIKFTANKVHYDYKAGENTLYEFLRNCKDFNLKEATSSFQFFIEELKATSVPKLITIDNFNAVTTKPITEYKTTDFEPTHVTEFEMGKFIYNLIDNTLVLPNSGILLSESSDYGKSRNLDIGLGADYNAYELNALDSITIETLLKGKINVFQVENFNKAETSKLLEFYNKCGVLQLRDYVYNQRLPTQVEQGIDLSQLIELNYVKSGGNPGLLFRHVALNY</sequence>
<name>A0ACA9Y0C1_9ASCO</name>
<reference evidence="1" key="1">
    <citation type="submission" date="2022-06" db="EMBL/GenBank/DDBJ databases">
        <authorList>
            <person name="Legras J.-L."/>
            <person name="Devillers H."/>
            <person name="Grondin C."/>
        </authorList>
    </citation>
    <scope>NUCLEOTIDE SEQUENCE</scope>
    <source>
        <strain evidence="1">CLIB 1444</strain>
    </source>
</reference>
<keyword evidence="1" id="KW-0689">Ribosomal protein</keyword>
<accession>A0ACA9Y0C1</accession>
<dbReference type="Proteomes" id="UP001152531">
    <property type="component" value="Unassembled WGS sequence"/>
</dbReference>
<dbReference type="EMBL" id="CALSDN010000001">
    <property type="protein sequence ID" value="CAH6718368.1"/>
    <property type="molecule type" value="Genomic_DNA"/>
</dbReference>
<keyword evidence="2" id="KW-1185">Reference proteome</keyword>
<protein>
    <submittedName>
        <fullName evidence="1">37S ribosomal protein S23, mitochondrial</fullName>
    </submittedName>
</protein>
<evidence type="ECO:0000313" key="1">
    <source>
        <dbReference type="EMBL" id="CAH6718368.1"/>
    </source>
</evidence>
<keyword evidence="1" id="KW-0687">Ribonucleoprotein</keyword>
<evidence type="ECO:0000313" key="2">
    <source>
        <dbReference type="Proteomes" id="UP001152531"/>
    </source>
</evidence>
<proteinExistence type="predicted"/>
<organism evidence="1 2">
    <name type="scientific">[Candida] jaroonii</name>
    <dbReference type="NCBI Taxonomy" id="467808"/>
    <lineage>
        <taxon>Eukaryota</taxon>
        <taxon>Fungi</taxon>
        <taxon>Dikarya</taxon>
        <taxon>Ascomycota</taxon>
        <taxon>Saccharomycotina</taxon>
        <taxon>Pichiomycetes</taxon>
        <taxon>Debaryomycetaceae</taxon>
        <taxon>Yamadazyma</taxon>
    </lineage>
</organism>
<comment type="caution">
    <text evidence="1">The sequence shown here is derived from an EMBL/GenBank/DDBJ whole genome shotgun (WGS) entry which is preliminary data.</text>
</comment>